<organism evidence="1 2">
    <name type="scientific">Sphingobacterium faecale</name>
    <dbReference type="NCBI Taxonomy" id="2803775"/>
    <lineage>
        <taxon>Bacteria</taxon>
        <taxon>Pseudomonadati</taxon>
        <taxon>Bacteroidota</taxon>
        <taxon>Sphingobacteriia</taxon>
        <taxon>Sphingobacteriales</taxon>
        <taxon>Sphingobacteriaceae</taxon>
        <taxon>Sphingobacterium</taxon>
    </lineage>
</organism>
<name>A0ABS1R801_9SPHI</name>
<dbReference type="RefSeq" id="WP_202104502.1">
    <property type="nucleotide sequence ID" value="NZ_JAERTY010000011.1"/>
</dbReference>
<evidence type="ECO:0000313" key="1">
    <source>
        <dbReference type="EMBL" id="MBL1410803.1"/>
    </source>
</evidence>
<dbReference type="EMBL" id="JAERTY010000011">
    <property type="protein sequence ID" value="MBL1410803.1"/>
    <property type="molecule type" value="Genomic_DNA"/>
</dbReference>
<keyword evidence="2" id="KW-1185">Reference proteome</keyword>
<evidence type="ECO:0000313" key="2">
    <source>
        <dbReference type="Proteomes" id="UP000625283"/>
    </source>
</evidence>
<sequence length="147" mass="15957">METLKNKIIAIVGAAALLTMGIFFFVQAKDDRITNKVDALQKPVVLEEVYWYALDETNDTDAANQTFKSTTPMSAPLPNDHANCAQQGNAGDYCGVALKFTGTSIDTDLTGYSSVQDVLDNHPNAVEIAINDPSIDIDQDGYSQRPL</sequence>
<reference evidence="1 2" key="1">
    <citation type="submission" date="2021-01" db="EMBL/GenBank/DDBJ databases">
        <title>C459-1 draft genome sequence.</title>
        <authorList>
            <person name="Zhang X.-F."/>
        </authorList>
    </citation>
    <scope>NUCLEOTIDE SEQUENCE [LARGE SCALE GENOMIC DNA]</scope>
    <source>
        <strain evidence="2">C459-1</strain>
    </source>
</reference>
<proteinExistence type="predicted"/>
<protein>
    <submittedName>
        <fullName evidence="1">Uncharacterized protein</fullName>
    </submittedName>
</protein>
<gene>
    <name evidence="1" type="ORF">JKG61_18745</name>
</gene>
<accession>A0ABS1R801</accession>
<comment type="caution">
    <text evidence="1">The sequence shown here is derived from an EMBL/GenBank/DDBJ whole genome shotgun (WGS) entry which is preliminary data.</text>
</comment>
<dbReference type="Proteomes" id="UP000625283">
    <property type="component" value="Unassembled WGS sequence"/>
</dbReference>